<comment type="subcellular location">
    <subcellularLocation>
        <location evidence="2">Chromosome</location>
        <location evidence="2">Centromere</location>
        <location evidence="2">Kinetochore</location>
    </subcellularLocation>
    <subcellularLocation>
        <location evidence="1">Nucleus</location>
    </subcellularLocation>
</comment>
<evidence type="ECO:0000313" key="11">
    <source>
        <dbReference type="Proteomes" id="UP000018144"/>
    </source>
</evidence>
<evidence type="ECO:0000256" key="2">
    <source>
        <dbReference type="ARBA" id="ARBA00004629"/>
    </source>
</evidence>
<dbReference type="InterPro" id="IPR040034">
    <property type="entry name" value="CENP-H"/>
</dbReference>
<evidence type="ECO:0000313" key="10">
    <source>
        <dbReference type="EMBL" id="CCX32223.1"/>
    </source>
</evidence>
<dbReference type="Proteomes" id="UP000018144">
    <property type="component" value="Unassembled WGS sequence"/>
</dbReference>
<dbReference type="Pfam" id="PF05837">
    <property type="entry name" value="CENP-H"/>
    <property type="match status" value="1"/>
</dbReference>
<reference evidence="10 11" key="1">
    <citation type="journal article" date="2013" name="PLoS Genet.">
        <title>The genome and development-dependent transcriptomes of Pyronema confluens: a window into fungal evolution.</title>
        <authorList>
            <person name="Traeger S."/>
            <person name="Altegoer F."/>
            <person name="Freitag M."/>
            <person name="Gabaldon T."/>
            <person name="Kempken F."/>
            <person name="Kumar A."/>
            <person name="Marcet-Houben M."/>
            <person name="Poggeler S."/>
            <person name="Stajich J.E."/>
            <person name="Nowrousian M."/>
        </authorList>
    </citation>
    <scope>NUCLEOTIDE SEQUENCE [LARGE SCALE GENOMIC DNA]</scope>
    <source>
        <strain evidence="11">CBS 100304</strain>
        <tissue evidence="10">Vegetative mycelium</tissue>
    </source>
</reference>
<dbReference type="GO" id="GO:0005634">
    <property type="term" value="C:nucleus"/>
    <property type="evidence" value="ECO:0007669"/>
    <property type="project" value="UniProtKB-SubCell"/>
</dbReference>
<comment type="similarity">
    <text evidence="7">Belongs to the CENP-H/MCM16 family.</text>
</comment>
<name>U4LJT9_PYROM</name>
<evidence type="ECO:0000256" key="7">
    <source>
        <dbReference type="ARBA" id="ARBA00025735"/>
    </source>
</evidence>
<feature type="domain" description="Centromere protein H C-terminal" evidence="9">
    <location>
        <begin position="62"/>
        <end position="261"/>
    </location>
</feature>
<dbReference type="GO" id="GO:0007059">
    <property type="term" value="P:chromosome segregation"/>
    <property type="evidence" value="ECO:0007669"/>
    <property type="project" value="TreeGrafter"/>
</dbReference>
<gene>
    <name evidence="10" type="ORF">PCON_12561</name>
</gene>
<dbReference type="GO" id="GO:0043515">
    <property type="term" value="F:kinetochore binding"/>
    <property type="evidence" value="ECO:0007669"/>
    <property type="project" value="TreeGrafter"/>
</dbReference>
<keyword evidence="5" id="KW-0539">Nucleus</keyword>
<dbReference type="InterPro" id="IPR008426">
    <property type="entry name" value="CENP-H_C"/>
</dbReference>
<protein>
    <recommendedName>
        <fullName evidence="9">Centromere protein H C-terminal domain-containing protein</fullName>
    </recommendedName>
</protein>
<dbReference type="eggNOG" id="ENOG502S9QV">
    <property type="taxonomic scope" value="Eukaryota"/>
</dbReference>
<dbReference type="OrthoDB" id="2274804at2759"/>
<dbReference type="PANTHER" id="PTHR48122">
    <property type="entry name" value="CENTROMERE PROTEIN H"/>
    <property type="match status" value="1"/>
</dbReference>
<evidence type="ECO:0000256" key="8">
    <source>
        <dbReference type="SAM" id="MobiDB-lite"/>
    </source>
</evidence>
<feature type="region of interest" description="Disordered" evidence="8">
    <location>
        <begin position="25"/>
        <end position="46"/>
    </location>
</feature>
<dbReference type="OMA" id="WRVMKGV"/>
<evidence type="ECO:0000256" key="3">
    <source>
        <dbReference type="ARBA" id="ARBA00022454"/>
    </source>
</evidence>
<evidence type="ECO:0000256" key="4">
    <source>
        <dbReference type="ARBA" id="ARBA00022838"/>
    </source>
</evidence>
<proteinExistence type="inferred from homology"/>
<evidence type="ECO:0000259" key="9">
    <source>
        <dbReference type="Pfam" id="PF05837"/>
    </source>
</evidence>
<keyword evidence="6" id="KW-0137">Centromere</keyword>
<accession>U4LJT9</accession>
<dbReference type="EMBL" id="HF935733">
    <property type="protein sequence ID" value="CCX32223.1"/>
    <property type="molecule type" value="Genomic_DNA"/>
</dbReference>
<dbReference type="PANTHER" id="PTHR48122:SF1">
    <property type="entry name" value="CENTROMERE PROTEIN H"/>
    <property type="match status" value="1"/>
</dbReference>
<evidence type="ECO:0000256" key="1">
    <source>
        <dbReference type="ARBA" id="ARBA00004123"/>
    </source>
</evidence>
<keyword evidence="4" id="KW-0995">Kinetochore</keyword>
<keyword evidence="3" id="KW-0158">Chromosome</keyword>
<keyword evidence="11" id="KW-1185">Reference proteome</keyword>
<organism evidence="10 11">
    <name type="scientific">Pyronema omphalodes (strain CBS 100304)</name>
    <name type="common">Pyronema confluens</name>
    <dbReference type="NCBI Taxonomy" id="1076935"/>
    <lineage>
        <taxon>Eukaryota</taxon>
        <taxon>Fungi</taxon>
        <taxon>Dikarya</taxon>
        <taxon>Ascomycota</taxon>
        <taxon>Pezizomycotina</taxon>
        <taxon>Pezizomycetes</taxon>
        <taxon>Pezizales</taxon>
        <taxon>Pyronemataceae</taxon>
        <taxon>Pyronema</taxon>
    </lineage>
</organism>
<evidence type="ECO:0000256" key="5">
    <source>
        <dbReference type="ARBA" id="ARBA00023242"/>
    </source>
</evidence>
<dbReference type="GO" id="GO:0051382">
    <property type="term" value="P:kinetochore assembly"/>
    <property type="evidence" value="ECO:0007669"/>
    <property type="project" value="InterPro"/>
</dbReference>
<dbReference type="GO" id="GO:0000776">
    <property type="term" value="C:kinetochore"/>
    <property type="evidence" value="ECO:0007669"/>
    <property type="project" value="UniProtKB-KW"/>
</dbReference>
<sequence>MEDLQQSLLPLLISSQTHHIGFAKLKSRNPRNPTQSTGGGGINGVNREQDLERSVLGDQELLLLALWDKLRDLGVKLEVVKAEASAESGEGGGEGQRIGGLSEKELQQQLIEATANLKLKEMMIEATLAGDPVLGAIYPKEDASGRQRSLLPLLSRRDLLSSTHAHLSSLLLHRQTSLTSLQTSTISLSLRNKELAAQILELSQQREKEKEIHKTGEYKKAEEAYKAAKRKWDVTSGVTRAIVVESGVDWARDEGLRVVVVGGMIR</sequence>
<dbReference type="GO" id="GO:0007052">
    <property type="term" value="P:mitotic spindle organization"/>
    <property type="evidence" value="ECO:0007669"/>
    <property type="project" value="TreeGrafter"/>
</dbReference>
<evidence type="ECO:0000256" key="6">
    <source>
        <dbReference type="ARBA" id="ARBA00023328"/>
    </source>
</evidence>
<dbReference type="AlphaFoldDB" id="U4LJT9"/>